<name>A0A0F8AQA0_LARCR</name>
<sequence>MQEKFKPRLDCDFTLQYEDPDFNGQLSVLIDIQELPEKGILRSERDVSSTGSSDTDILPHVPLRQRQKNWPDCFPVPTFSYEVEHVCAQGNAAVESSGKTLKLTRAQKHSILENMAETMYNFKPYSHDKEVGMAAEALVTAHPCLREHGSKNGWYGWKVALKFKMGNYRTRLARSGFVEVSVNAGKRSRTNPENDYPHSNIKRARRAKVNYLPNFPREENETTLEEMRVQIIQETEKTERDQILIEKLMHTTFALCRQHIVQGSPQVREFLENWPALRMQSQEEHDINMRRTLALRALPVYLREDDTEFFKTCNGEDEVEITDTQLALLSVVPDSIGSISFSPGNISIVIEDEVVISELPRLADAFVVLFGLIYALHLDYPKKLTHTFTFIQKVLMCLDDNKPLKPCLLSLKNDLLKE</sequence>
<accession>A0A0F8AQA0</accession>
<dbReference type="PANTHER" id="PTHR31025">
    <property type="entry name" value="SI:CH211-196P9.1-RELATED"/>
    <property type="match status" value="1"/>
</dbReference>
<dbReference type="EMBL" id="KQ041156">
    <property type="protein sequence ID" value="KKF29950.1"/>
    <property type="molecule type" value="Genomic_DNA"/>
</dbReference>
<evidence type="ECO:0000313" key="1">
    <source>
        <dbReference type="EMBL" id="KKF29950.1"/>
    </source>
</evidence>
<dbReference type="PANTHER" id="PTHR31025:SF19">
    <property type="entry name" value="SI:CH73-42K18.1-RELATED"/>
    <property type="match status" value="1"/>
</dbReference>
<reference evidence="1" key="1">
    <citation type="journal article" date="2015" name="PLoS Genet.">
        <title>Genome Sequencing of the Perciform Fish Larimichthys crocea Provides Insights into Molecular and Genetic Mechanisms of Stress Adaptation.</title>
        <authorList>
            <person name="Ao J."/>
            <person name="Mu Y."/>
            <person name="Xiang L.X."/>
            <person name="Fan D."/>
            <person name="Feng M."/>
            <person name="Zhang S."/>
            <person name="Shi Q."/>
            <person name="Zhu L.Y."/>
            <person name="Li T."/>
            <person name="Ding Y."/>
            <person name="Nie L."/>
            <person name="Li Q."/>
            <person name="Dong W.R."/>
            <person name="Jiang L."/>
            <person name="Sun B."/>
            <person name="Zhang X."/>
            <person name="Li M."/>
            <person name="Zhang H.Q."/>
            <person name="Xie S."/>
            <person name="Zhu Y."/>
            <person name="Jiang X."/>
            <person name="Wang X."/>
            <person name="Mu P."/>
            <person name="Chen W."/>
            <person name="Yue Z."/>
            <person name="Wang Z."/>
            <person name="Wang J."/>
            <person name="Shao J.Z."/>
            <person name="Chen X."/>
        </authorList>
    </citation>
    <scope>NUCLEOTIDE SEQUENCE [LARGE SCALE GENOMIC DNA]</scope>
    <source>
        <strain evidence="1">SSNF</strain>
        <tissue evidence="1">Blood</tissue>
    </source>
</reference>
<evidence type="ECO:0008006" key="2">
    <source>
        <dbReference type="Google" id="ProtNLM"/>
    </source>
</evidence>
<protein>
    <recommendedName>
        <fullName evidence="2">Sterile alpha motif domain-containing protein 3</fullName>
    </recommendedName>
</protein>
<organism evidence="1">
    <name type="scientific">Larimichthys crocea</name>
    <name type="common">Large yellow croaker</name>
    <name type="synonym">Pseudosciaena crocea</name>
    <dbReference type="NCBI Taxonomy" id="215358"/>
    <lineage>
        <taxon>Eukaryota</taxon>
        <taxon>Metazoa</taxon>
        <taxon>Chordata</taxon>
        <taxon>Craniata</taxon>
        <taxon>Vertebrata</taxon>
        <taxon>Euteleostomi</taxon>
        <taxon>Actinopterygii</taxon>
        <taxon>Neopterygii</taxon>
        <taxon>Teleostei</taxon>
        <taxon>Neoteleostei</taxon>
        <taxon>Acanthomorphata</taxon>
        <taxon>Eupercaria</taxon>
        <taxon>Sciaenidae</taxon>
        <taxon>Larimichthys</taxon>
    </lineage>
</organism>
<dbReference type="AlphaFoldDB" id="A0A0F8AQA0"/>
<proteinExistence type="predicted"/>
<gene>
    <name evidence="1" type="ORF">EH28_00347</name>
</gene>